<dbReference type="EMBL" id="UHAP01000001">
    <property type="protein sequence ID" value="SUK52901.1"/>
    <property type="molecule type" value="Genomic_DNA"/>
</dbReference>
<organism evidence="2 3">
    <name type="scientific">Staphylococcus aureus</name>
    <dbReference type="NCBI Taxonomy" id="1280"/>
    <lineage>
        <taxon>Bacteria</taxon>
        <taxon>Bacillati</taxon>
        <taxon>Bacillota</taxon>
        <taxon>Bacilli</taxon>
        <taxon>Bacillales</taxon>
        <taxon>Staphylococcaceae</taxon>
        <taxon>Staphylococcus</taxon>
    </lineage>
</organism>
<accession>A0A380DWH8</accession>
<dbReference type="InterPro" id="IPR002701">
    <property type="entry name" value="CM_II_prokaryot"/>
</dbReference>
<dbReference type="SUPFAM" id="SSF48600">
    <property type="entry name" value="Chorismate mutase II"/>
    <property type="match status" value="1"/>
</dbReference>
<reference evidence="2 3" key="1">
    <citation type="submission" date="2018-06" db="EMBL/GenBank/DDBJ databases">
        <authorList>
            <consortium name="Pathogen Informatics"/>
            <person name="Doyle S."/>
        </authorList>
    </citation>
    <scope>NUCLEOTIDE SEQUENCE [LARGE SCALE GENOMIC DNA]</scope>
    <source>
        <strain evidence="2 3">NCTC6133</strain>
    </source>
</reference>
<keyword evidence="2" id="KW-0413">Isomerase</keyword>
<dbReference type="Pfam" id="PF01817">
    <property type="entry name" value="CM_2"/>
    <property type="match status" value="1"/>
</dbReference>
<dbReference type="PROSITE" id="PS51168">
    <property type="entry name" value="CHORISMATE_MUT_2"/>
    <property type="match status" value="1"/>
</dbReference>
<dbReference type="InterPro" id="IPR036263">
    <property type="entry name" value="Chorismate_II_sf"/>
</dbReference>
<evidence type="ECO:0000313" key="3">
    <source>
        <dbReference type="Proteomes" id="UP000255091"/>
    </source>
</evidence>
<dbReference type="GO" id="GO:0046417">
    <property type="term" value="P:chorismate metabolic process"/>
    <property type="evidence" value="ECO:0007669"/>
    <property type="project" value="InterPro"/>
</dbReference>
<protein>
    <submittedName>
        <fullName evidence="2">Chorismate mutase I / 2-keto-3-deoxy-D-arabino-heptulosonate-7-phosphate synthase I beta, AroH/AroA I beta</fullName>
        <ecNumber evidence="2">5.4.99.5</ecNumber>
    </submittedName>
</protein>
<dbReference type="Gene3D" id="1.20.59.10">
    <property type="entry name" value="Chorismate mutase"/>
    <property type="match status" value="1"/>
</dbReference>
<gene>
    <name evidence="2" type="ORF">NCTC6133_02329</name>
</gene>
<proteinExistence type="predicted"/>
<sequence length="56" mass="6577">MSNKLESYRSEIVSLNHQILDLLSKRGELAQKMVKKKLKQGTRIYDPQREKKCLTT</sequence>
<dbReference type="InterPro" id="IPR036979">
    <property type="entry name" value="CM_dom_sf"/>
</dbReference>
<dbReference type="EC" id="5.4.99.5" evidence="2"/>
<name>A0A380DWH8_STAAU</name>
<dbReference type="Proteomes" id="UP000255091">
    <property type="component" value="Unassembled WGS sequence"/>
</dbReference>
<evidence type="ECO:0000313" key="2">
    <source>
        <dbReference type="EMBL" id="SUK52901.1"/>
    </source>
</evidence>
<evidence type="ECO:0000259" key="1">
    <source>
        <dbReference type="PROSITE" id="PS51168"/>
    </source>
</evidence>
<feature type="domain" description="Chorismate mutase" evidence="1">
    <location>
        <begin position="1"/>
        <end position="56"/>
    </location>
</feature>
<dbReference type="AlphaFoldDB" id="A0A380DWH8"/>
<dbReference type="GO" id="GO:0004106">
    <property type="term" value="F:chorismate mutase activity"/>
    <property type="evidence" value="ECO:0007669"/>
    <property type="project" value="UniProtKB-EC"/>
</dbReference>